<accession>A0A4V2ZTT6</accession>
<dbReference type="InterPro" id="IPR011711">
    <property type="entry name" value="GntR_C"/>
</dbReference>
<feature type="domain" description="HTH gntR-type" evidence="4">
    <location>
        <begin position="22"/>
        <end position="90"/>
    </location>
</feature>
<dbReference type="OrthoDB" id="3172099at2"/>
<dbReference type="Pfam" id="PF07729">
    <property type="entry name" value="FCD"/>
    <property type="match status" value="1"/>
</dbReference>
<dbReference type="GO" id="GO:0003677">
    <property type="term" value="F:DNA binding"/>
    <property type="evidence" value="ECO:0007669"/>
    <property type="project" value="UniProtKB-KW"/>
</dbReference>
<dbReference type="SUPFAM" id="SSF48008">
    <property type="entry name" value="GntR ligand-binding domain-like"/>
    <property type="match status" value="1"/>
</dbReference>
<proteinExistence type="predicted"/>
<keyword evidence="3" id="KW-0804">Transcription</keyword>
<evidence type="ECO:0000256" key="2">
    <source>
        <dbReference type="ARBA" id="ARBA00023125"/>
    </source>
</evidence>
<dbReference type="Gene3D" id="1.20.120.530">
    <property type="entry name" value="GntR ligand-binding domain-like"/>
    <property type="match status" value="1"/>
</dbReference>
<dbReference type="PRINTS" id="PR00035">
    <property type="entry name" value="HTHGNTR"/>
</dbReference>
<comment type="caution">
    <text evidence="5">The sequence shown here is derived from an EMBL/GenBank/DDBJ whole genome shotgun (WGS) entry which is preliminary data.</text>
</comment>
<keyword evidence="1" id="KW-0805">Transcription regulation</keyword>
<dbReference type="InterPro" id="IPR008920">
    <property type="entry name" value="TF_FadR/GntR_C"/>
</dbReference>
<dbReference type="GO" id="GO:0003700">
    <property type="term" value="F:DNA-binding transcription factor activity"/>
    <property type="evidence" value="ECO:0007669"/>
    <property type="project" value="InterPro"/>
</dbReference>
<evidence type="ECO:0000259" key="4">
    <source>
        <dbReference type="PROSITE" id="PS50949"/>
    </source>
</evidence>
<dbReference type="RefSeq" id="WP_133203378.1">
    <property type="nucleotide sequence ID" value="NZ_SMRU01000006.1"/>
</dbReference>
<dbReference type="SUPFAM" id="SSF46785">
    <property type="entry name" value="Winged helix' DNA-binding domain"/>
    <property type="match status" value="1"/>
</dbReference>
<keyword evidence="2" id="KW-0238">DNA-binding</keyword>
<dbReference type="Gene3D" id="1.10.10.10">
    <property type="entry name" value="Winged helix-like DNA-binding domain superfamily/Winged helix DNA-binding domain"/>
    <property type="match status" value="1"/>
</dbReference>
<dbReference type="EMBL" id="SMRU01000006">
    <property type="protein sequence ID" value="TDF98394.1"/>
    <property type="molecule type" value="Genomic_DNA"/>
</dbReference>
<sequence length="250" mass="26491">MSVNSAAAAAHITAALAPMEHGSVVSEVAERLLAYFTSGDIAAGTRLPAERQLAASLGVGRSAVREALAALEILGIVIVRPGSGTYLRDGVSELLPRTLSWGLMLGEPRTRELVELRSGLEVQAVQLAATRISDEALERMRADLDAMESGLDNLAVFVEADAAFHKEIAAASGNQVLQELLQSIRSLLRIWVDRALTDEGHAAAALSEHRAIFKALESRDPALVTEAMVSHMGTASRRLLAGYDAASSSQ</sequence>
<reference evidence="5 6" key="1">
    <citation type="submission" date="2019-03" db="EMBL/GenBank/DDBJ databases">
        <title>Whole genome sequence of Arthrobacter sp JH1-1.</title>
        <authorList>
            <person name="Trinh H.N."/>
        </authorList>
    </citation>
    <scope>NUCLEOTIDE SEQUENCE [LARGE SCALE GENOMIC DNA]</scope>
    <source>
        <strain evidence="5 6">JH1-1</strain>
    </source>
</reference>
<keyword evidence="6" id="KW-1185">Reference proteome</keyword>
<dbReference type="PANTHER" id="PTHR43537:SF5">
    <property type="entry name" value="UXU OPERON TRANSCRIPTIONAL REGULATOR"/>
    <property type="match status" value="1"/>
</dbReference>
<evidence type="ECO:0000256" key="1">
    <source>
        <dbReference type="ARBA" id="ARBA00023015"/>
    </source>
</evidence>
<dbReference type="InterPro" id="IPR036388">
    <property type="entry name" value="WH-like_DNA-bd_sf"/>
</dbReference>
<dbReference type="PANTHER" id="PTHR43537">
    <property type="entry name" value="TRANSCRIPTIONAL REGULATOR, GNTR FAMILY"/>
    <property type="match status" value="1"/>
</dbReference>
<dbReference type="SMART" id="SM00895">
    <property type="entry name" value="FCD"/>
    <property type="match status" value="1"/>
</dbReference>
<dbReference type="AlphaFoldDB" id="A0A4V2ZTT6"/>
<dbReference type="InterPro" id="IPR000524">
    <property type="entry name" value="Tscrpt_reg_HTH_GntR"/>
</dbReference>
<evidence type="ECO:0000256" key="3">
    <source>
        <dbReference type="ARBA" id="ARBA00023163"/>
    </source>
</evidence>
<name>A0A4V2ZTT6_9MICC</name>
<evidence type="ECO:0000313" key="6">
    <source>
        <dbReference type="Proteomes" id="UP000295511"/>
    </source>
</evidence>
<evidence type="ECO:0000313" key="5">
    <source>
        <dbReference type="EMBL" id="TDF98394.1"/>
    </source>
</evidence>
<protein>
    <submittedName>
        <fullName evidence="5">FadR family transcriptional regulator</fullName>
    </submittedName>
</protein>
<dbReference type="PROSITE" id="PS50949">
    <property type="entry name" value="HTH_GNTR"/>
    <property type="match status" value="1"/>
</dbReference>
<organism evidence="5 6">
    <name type="scientific">Arthrobacter terricola</name>
    <dbReference type="NCBI Taxonomy" id="2547396"/>
    <lineage>
        <taxon>Bacteria</taxon>
        <taxon>Bacillati</taxon>
        <taxon>Actinomycetota</taxon>
        <taxon>Actinomycetes</taxon>
        <taxon>Micrococcales</taxon>
        <taxon>Micrococcaceae</taxon>
        <taxon>Arthrobacter</taxon>
    </lineage>
</organism>
<gene>
    <name evidence="5" type="ORF">E1809_06335</name>
</gene>
<dbReference type="Proteomes" id="UP000295511">
    <property type="component" value="Unassembled WGS sequence"/>
</dbReference>
<dbReference type="InterPro" id="IPR036390">
    <property type="entry name" value="WH_DNA-bd_sf"/>
</dbReference>
<dbReference type="CDD" id="cd07377">
    <property type="entry name" value="WHTH_GntR"/>
    <property type="match status" value="1"/>
</dbReference>
<dbReference type="Pfam" id="PF00392">
    <property type="entry name" value="GntR"/>
    <property type="match status" value="1"/>
</dbReference>
<dbReference type="SMART" id="SM00345">
    <property type="entry name" value="HTH_GNTR"/>
    <property type="match status" value="1"/>
</dbReference>